<protein>
    <submittedName>
        <fullName evidence="1">Uncharacterized protein</fullName>
    </submittedName>
</protein>
<evidence type="ECO:0000313" key="2">
    <source>
        <dbReference type="Proteomes" id="UP000801492"/>
    </source>
</evidence>
<gene>
    <name evidence="1" type="ORF">ILUMI_07527</name>
</gene>
<accession>A0A8K0D855</accession>
<dbReference type="EMBL" id="VTPC01003369">
    <property type="protein sequence ID" value="KAF2898656.1"/>
    <property type="molecule type" value="Genomic_DNA"/>
</dbReference>
<evidence type="ECO:0000313" key="1">
    <source>
        <dbReference type="EMBL" id="KAF2898656.1"/>
    </source>
</evidence>
<keyword evidence="2" id="KW-1185">Reference proteome</keyword>
<proteinExistence type="predicted"/>
<reference evidence="1" key="1">
    <citation type="submission" date="2019-08" db="EMBL/GenBank/DDBJ databases">
        <title>The genome of the North American firefly Photinus pyralis.</title>
        <authorList>
            <consortium name="Photinus pyralis genome working group"/>
            <person name="Fallon T.R."/>
            <person name="Sander Lower S.E."/>
            <person name="Weng J.-K."/>
        </authorList>
    </citation>
    <scope>NUCLEOTIDE SEQUENCE</scope>
    <source>
        <strain evidence="1">TRF0915ILg1</strain>
        <tissue evidence="1">Whole body</tissue>
    </source>
</reference>
<dbReference type="AlphaFoldDB" id="A0A8K0D855"/>
<organism evidence="1 2">
    <name type="scientific">Ignelater luminosus</name>
    <name type="common">Cucubano</name>
    <name type="synonym">Pyrophorus luminosus</name>
    <dbReference type="NCBI Taxonomy" id="2038154"/>
    <lineage>
        <taxon>Eukaryota</taxon>
        <taxon>Metazoa</taxon>
        <taxon>Ecdysozoa</taxon>
        <taxon>Arthropoda</taxon>
        <taxon>Hexapoda</taxon>
        <taxon>Insecta</taxon>
        <taxon>Pterygota</taxon>
        <taxon>Neoptera</taxon>
        <taxon>Endopterygota</taxon>
        <taxon>Coleoptera</taxon>
        <taxon>Polyphaga</taxon>
        <taxon>Elateriformia</taxon>
        <taxon>Elateroidea</taxon>
        <taxon>Elateridae</taxon>
        <taxon>Agrypninae</taxon>
        <taxon>Pyrophorini</taxon>
        <taxon>Ignelater</taxon>
    </lineage>
</organism>
<sequence length="193" mass="22576">MVDCGHQYNKNHPPDETRRTRVKVMSRLRRSNHGGWEQHQQRRVVRENIRQAQARYKHEHDRERFQRVQHHVADIVSNDSEREGVDLPATTATKSAPGTSFMHNTMESESKNESLPEAEGSCIDEVQVENSRRVRKLPKRFDEFHMSLPQPAEKCLQRGRCAVRNGRVLATRVHSPYAGYHRLIRLYRCTTDV</sequence>
<name>A0A8K0D855_IGNLU</name>
<dbReference type="Proteomes" id="UP000801492">
    <property type="component" value="Unassembled WGS sequence"/>
</dbReference>
<comment type="caution">
    <text evidence="1">The sequence shown here is derived from an EMBL/GenBank/DDBJ whole genome shotgun (WGS) entry which is preliminary data.</text>
</comment>